<keyword evidence="4" id="KW-1185">Reference proteome</keyword>
<dbReference type="Pfam" id="PF13968">
    <property type="entry name" value="DUF4220"/>
    <property type="match status" value="1"/>
</dbReference>
<reference evidence="3" key="1">
    <citation type="journal article" date="2023" name="Plant J.">
        <title>Genome sequences and population genomics provide insights into the demographic history, inbreeding, and mutation load of two 'living fossil' tree species of Dipteronia.</title>
        <authorList>
            <person name="Feng Y."/>
            <person name="Comes H.P."/>
            <person name="Chen J."/>
            <person name="Zhu S."/>
            <person name="Lu R."/>
            <person name="Zhang X."/>
            <person name="Li P."/>
            <person name="Qiu J."/>
            <person name="Olsen K.M."/>
            <person name="Qiu Y."/>
        </authorList>
    </citation>
    <scope>NUCLEOTIDE SEQUENCE</scope>
    <source>
        <strain evidence="3">NBL</strain>
    </source>
</reference>
<dbReference type="AlphaFoldDB" id="A0AAE0AMC9"/>
<evidence type="ECO:0000313" key="4">
    <source>
        <dbReference type="Proteomes" id="UP001281410"/>
    </source>
</evidence>
<comment type="caution">
    <text evidence="3">The sequence shown here is derived from an EMBL/GenBank/DDBJ whole genome shotgun (WGS) entry which is preliminary data.</text>
</comment>
<dbReference type="Pfam" id="PF04578">
    <property type="entry name" value="DUF594"/>
    <property type="match status" value="1"/>
</dbReference>
<feature type="transmembrane region" description="Helical" evidence="1">
    <location>
        <begin position="312"/>
        <end position="342"/>
    </location>
</feature>
<keyword evidence="1" id="KW-0812">Transmembrane</keyword>
<gene>
    <name evidence="3" type="ORF">Dsin_014355</name>
</gene>
<dbReference type="Proteomes" id="UP001281410">
    <property type="component" value="Unassembled WGS sequence"/>
</dbReference>
<name>A0AAE0AMC9_9ROSI</name>
<dbReference type="EMBL" id="JANJYJ010000004">
    <property type="protein sequence ID" value="KAK3220385.1"/>
    <property type="molecule type" value="Genomic_DNA"/>
</dbReference>
<proteinExistence type="predicted"/>
<feature type="domain" description="DUF4220" evidence="2">
    <location>
        <begin position="51"/>
        <end position="383"/>
    </location>
</feature>
<evidence type="ECO:0000313" key="3">
    <source>
        <dbReference type="EMBL" id="KAK3220385.1"/>
    </source>
</evidence>
<evidence type="ECO:0000259" key="2">
    <source>
        <dbReference type="Pfam" id="PF13968"/>
    </source>
</evidence>
<organism evidence="3 4">
    <name type="scientific">Dipteronia sinensis</name>
    <dbReference type="NCBI Taxonomy" id="43782"/>
    <lineage>
        <taxon>Eukaryota</taxon>
        <taxon>Viridiplantae</taxon>
        <taxon>Streptophyta</taxon>
        <taxon>Embryophyta</taxon>
        <taxon>Tracheophyta</taxon>
        <taxon>Spermatophyta</taxon>
        <taxon>Magnoliopsida</taxon>
        <taxon>eudicotyledons</taxon>
        <taxon>Gunneridae</taxon>
        <taxon>Pentapetalae</taxon>
        <taxon>rosids</taxon>
        <taxon>malvids</taxon>
        <taxon>Sapindales</taxon>
        <taxon>Sapindaceae</taxon>
        <taxon>Hippocastanoideae</taxon>
        <taxon>Acereae</taxon>
        <taxon>Dipteronia</taxon>
    </lineage>
</organism>
<feature type="transmembrane region" description="Helical" evidence="1">
    <location>
        <begin position="15"/>
        <end position="36"/>
    </location>
</feature>
<keyword evidence="1" id="KW-1133">Transmembrane helix</keyword>
<evidence type="ECO:0000256" key="1">
    <source>
        <dbReference type="SAM" id="Phobius"/>
    </source>
</evidence>
<feature type="transmembrane region" description="Helical" evidence="1">
    <location>
        <begin position="48"/>
        <end position="68"/>
    </location>
</feature>
<keyword evidence="1" id="KW-0472">Membrane</keyword>
<protein>
    <recommendedName>
        <fullName evidence="2">DUF4220 domain-containing protein</fullName>
    </recommendedName>
</protein>
<dbReference type="InterPro" id="IPR007658">
    <property type="entry name" value="DUF594"/>
</dbReference>
<feature type="transmembrane region" description="Helical" evidence="1">
    <location>
        <begin position="272"/>
        <end position="300"/>
    </location>
</feature>
<dbReference type="InterPro" id="IPR025315">
    <property type="entry name" value="DUF4220"/>
</dbReference>
<dbReference type="PANTHER" id="PTHR31325">
    <property type="entry name" value="OS01G0798800 PROTEIN-RELATED"/>
    <property type="match status" value="1"/>
</dbReference>
<feature type="transmembrane region" description="Helical" evidence="1">
    <location>
        <begin position="149"/>
        <end position="167"/>
    </location>
</feature>
<accession>A0AAE0AMC9</accession>
<sequence length="666" mass="77907">MELYPSWLRKLWKEWDLRVTVLFSLTLQIFLIFLGNRRKYSNKLWIRIVVWSAYITADSIATFALGILSNNLIELYDKDHDGAGSSSSLDANTQLSAFWASFLVLHLGGPDTITAYALEDNELWLRHLIGLVVQTGMALSVFLMSWTAYSLSILSLVMFLPGIIKYAERTWVLRLATSQKRRESNRSYFFPVNGPYPGINSEEDALRFAEEDALRFAEETLNISKHAFLDDTIPNRRYTLDTFRILLPEYALKVIEIQVGMMYDLLYTKAPLLYTCWGLVLRLISFVLTCSVMVLFPVLVDKHTYSKVDLSITYLLIIAAVIHDIYAALLLVLSDTFAVWLIEHRNDSILTKTLNCFPLQIFKWSCSSKKRWSNNMSQYTLVSVTANKAKTEMQTSKFLDTTRVMGNYWHCEVSDDLRKLIFMYAKEKGEDAETNRRNMQWRPPFTEFYSTIGIREKQPMTGYKNINEEFECSIIIWHIATEIWYYSDRYDYKQNDFRLKCKMIKRVSRYMMYLLVERPSMLSAENSEPINFRDIRKEVEQGILSRSRSRENSEPIDRFDKKFKAEACKSLLEKSQYSEFSKHGHLIKYAVELVYVVNDQSQSLESKWKGIENQWMDLLGYAARKCIGNEHAQQLRRGGELLTHVWLLLFHFQLTDHYPIDSDEEE</sequence>